<evidence type="ECO:0000259" key="3">
    <source>
        <dbReference type="Pfam" id="PF09335"/>
    </source>
</evidence>
<gene>
    <name evidence="4" type="ORF">GIB67_013124</name>
</gene>
<dbReference type="OrthoDB" id="166803at2759"/>
<name>A0A7J7NP60_9MAGN</name>
<keyword evidence="2" id="KW-0812">Transmembrane</keyword>
<feature type="region of interest" description="Disordered" evidence="1">
    <location>
        <begin position="236"/>
        <end position="266"/>
    </location>
</feature>
<feature type="transmembrane region" description="Helical" evidence="2">
    <location>
        <begin position="46"/>
        <end position="70"/>
    </location>
</feature>
<dbReference type="InterPro" id="IPR032816">
    <property type="entry name" value="VTT_dom"/>
</dbReference>
<keyword evidence="5" id="KW-1185">Reference proteome</keyword>
<comment type="caution">
    <text evidence="4">The sequence shown here is derived from an EMBL/GenBank/DDBJ whole genome shotgun (WGS) entry which is preliminary data.</text>
</comment>
<evidence type="ECO:0000256" key="2">
    <source>
        <dbReference type="SAM" id="Phobius"/>
    </source>
</evidence>
<keyword evidence="2" id="KW-0472">Membrane</keyword>
<dbReference type="GO" id="GO:0016020">
    <property type="term" value="C:membrane"/>
    <property type="evidence" value="ECO:0007669"/>
    <property type="project" value="TreeGrafter"/>
</dbReference>
<accession>A0A7J7NP60</accession>
<organism evidence="4 5">
    <name type="scientific">Kingdonia uniflora</name>
    <dbReference type="NCBI Taxonomy" id="39325"/>
    <lineage>
        <taxon>Eukaryota</taxon>
        <taxon>Viridiplantae</taxon>
        <taxon>Streptophyta</taxon>
        <taxon>Embryophyta</taxon>
        <taxon>Tracheophyta</taxon>
        <taxon>Spermatophyta</taxon>
        <taxon>Magnoliopsida</taxon>
        <taxon>Ranunculales</taxon>
        <taxon>Circaeasteraceae</taxon>
        <taxon>Kingdonia</taxon>
    </lineage>
</organism>
<dbReference type="EMBL" id="JACGCM010000684">
    <property type="protein sequence ID" value="KAF6168742.1"/>
    <property type="molecule type" value="Genomic_DNA"/>
</dbReference>
<feature type="transmembrane region" description="Helical" evidence="2">
    <location>
        <begin position="82"/>
        <end position="103"/>
    </location>
</feature>
<dbReference type="PANTHER" id="PTHR47699:SF1">
    <property type="entry name" value="SNARE ASSOCIATED GOLGI PROTEIN FAMILY"/>
    <property type="match status" value="1"/>
</dbReference>
<dbReference type="Pfam" id="PF09335">
    <property type="entry name" value="VTT_dom"/>
    <property type="match status" value="1"/>
</dbReference>
<protein>
    <recommendedName>
        <fullName evidence="3">VTT domain-containing protein</fullName>
    </recommendedName>
</protein>
<sequence length="266" mass="28804">MGKLLGGLTTVGVVIGVAVIVKALSKQQRWDKEAGLQVFRDLSDRLGFWAIPLYVLIHTLTLALCLPYAVFFEAAASLLFGFFPAVLCVFSAKLLGASLSFWIGRIVFSRSSSAMQWAQRSKYFHVLTRGVERDGWKFVLLARFSPMPSYIINYALAATKVRFLVDFLLPTVIGCLPMILQNTSLGSLAGAAVASASGAKKKSQVLSYILPLLGIVSSILISLRIKKYSSDISVANEPSSDKDLHDSSTSASSTIKAGSEEHIKGH</sequence>
<reference evidence="4 5" key="1">
    <citation type="journal article" date="2020" name="IScience">
        <title>Genome Sequencing of the Endangered Kingdonia uniflora (Circaeasteraceae, Ranunculales) Reveals Potential Mechanisms of Evolutionary Specialization.</title>
        <authorList>
            <person name="Sun Y."/>
            <person name="Deng T."/>
            <person name="Zhang A."/>
            <person name="Moore M.J."/>
            <person name="Landis J.B."/>
            <person name="Lin N."/>
            <person name="Zhang H."/>
            <person name="Zhang X."/>
            <person name="Huang J."/>
            <person name="Zhang X."/>
            <person name="Sun H."/>
            <person name="Wang H."/>
        </authorList>
    </citation>
    <scope>NUCLEOTIDE SEQUENCE [LARGE SCALE GENOMIC DNA]</scope>
    <source>
        <strain evidence="4">TB1705</strain>
        <tissue evidence="4">Leaf</tissue>
    </source>
</reference>
<feature type="transmembrane region" description="Helical" evidence="2">
    <location>
        <begin position="163"/>
        <end position="180"/>
    </location>
</feature>
<evidence type="ECO:0000313" key="4">
    <source>
        <dbReference type="EMBL" id="KAF6168742.1"/>
    </source>
</evidence>
<feature type="transmembrane region" description="Helical" evidence="2">
    <location>
        <begin position="6"/>
        <end position="25"/>
    </location>
</feature>
<evidence type="ECO:0000313" key="5">
    <source>
        <dbReference type="Proteomes" id="UP000541444"/>
    </source>
</evidence>
<evidence type="ECO:0000256" key="1">
    <source>
        <dbReference type="SAM" id="MobiDB-lite"/>
    </source>
</evidence>
<dbReference type="PANTHER" id="PTHR47699">
    <property type="entry name" value="SNARE ASSOCIATED GOLGI PROTEIN FAMILY"/>
    <property type="match status" value="1"/>
</dbReference>
<dbReference type="Proteomes" id="UP000541444">
    <property type="component" value="Unassembled WGS sequence"/>
</dbReference>
<feature type="domain" description="VTT" evidence="3">
    <location>
        <begin position="67"/>
        <end position="187"/>
    </location>
</feature>
<dbReference type="AlphaFoldDB" id="A0A7J7NP60"/>
<keyword evidence="2" id="KW-1133">Transmembrane helix</keyword>
<feature type="compositionally biased region" description="Polar residues" evidence="1">
    <location>
        <begin position="247"/>
        <end position="256"/>
    </location>
</feature>
<proteinExistence type="predicted"/>
<feature type="transmembrane region" description="Helical" evidence="2">
    <location>
        <begin position="205"/>
        <end position="223"/>
    </location>
</feature>